<dbReference type="EMBL" id="LDAU01000203">
    <property type="protein sequence ID" value="KRW99869.1"/>
    <property type="molecule type" value="Genomic_DNA"/>
</dbReference>
<feature type="region of interest" description="Disordered" evidence="1">
    <location>
        <begin position="1"/>
        <end position="47"/>
    </location>
</feature>
<feature type="region of interest" description="Disordered" evidence="1">
    <location>
        <begin position="514"/>
        <end position="586"/>
    </location>
</feature>
<reference evidence="2 3" key="1">
    <citation type="journal article" date="2015" name="Sci. Rep.">
        <title>Genome of the facultative scuticociliatosis pathogen Pseudocohnilembus persalinus provides insight into its virulence through horizontal gene transfer.</title>
        <authorList>
            <person name="Xiong J."/>
            <person name="Wang G."/>
            <person name="Cheng J."/>
            <person name="Tian M."/>
            <person name="Pan X."/>
            <person name="Warren A."/>
            <person name="Jiang C."/>
            <person name="Yuan D."/>
            <person name="Miao W."/>
        </authorList>
    </citation>
    <scope>NUCLEOTIDE SEQUENCE [LARGE SCALE GENOMIC DNA]</scope>
    <source>
        <strain evidence="2">36N120E</strain>
    </source>
</reference>
<comment type="caution">
    <text evidence="2">The sequence shown here is derived from an EMBL/GenBank/DDBJ whole genome shotgun (WGS) entry which is preliminary data.</text>
</comment>
<proteinExistence type="predicted"/>
<accession>A0A0V0QCA0</accession>
<dbReference type="Proteomes" id="UP000054937">
    <property type="component" value="Unassembled WGS sequence"/>
</dbReference>
<feature type="compositionally biased region" description="Low complexity" evidence="1">
    <location>
        <begin position="515"/>
        <end position="529"/>
    </location>
</feature>
<evidence type="ECO:0000313" key="3">
    <source>
        <dbReference type="Proteomes" id="UP000054937"/>
    </source>
</evidence>
<gene>
    <name evidence="2" type="ORF">PPERSA_10988</name>
</gene>
<sequence length="1532" mass="182802">MFTSKQKFILPPLHEPTQQNDLNKSNSSSHKSSQNLNESDSDTIPDNDIGYKDDFIMTEKMQNNIKNQEIIKYIQKIGFKILKTLQSQNYFQVLQVIHKMTKEIYSVKIFNNEQEYFQEKQTMENIHTIETQKNINLSDYYTKLVDFQDEAMILIFEELFQLGKTIQLLMTQHANAHTEEKIKNIENDQIQQIYLQETIINNSEKAIIESLKHLKQYFPLTIIDFLEASLLNQNYSQSIQKMDSILSKTQILIQQNHFHSSFTVKDSSQLIHKFFKNALQIPDKIIQKLTQEKFQEEFQTFLQLDEFLLLTQFVKSVQALNPNVDLFQSPKIVNKYLFVLEQLGLDSEKKNVVDQIKTLDIKQYYKFGQNHKNPTFTIEQEFAKKEQIVYYYKIKLRAKLTKNPEKLLKKVEEIYGYNSLIYYEFCILQCQLQQNEQKYPNIFHYQPKNHEIIKEFIEENEEIFTNAPQTLSNLKELITTSAANETDPYQARKSIMAQKKSMIQRKSILQRQLTKNQLSQQHNLLSSSQKSKETNSHLKNPISQNKNQNQMNTSKSSQMSKSNLSQMLQSQSKQNQKKNSATQLQQQIQQMQQQQQSQYQSEQQSQINIENMSQQQKYEYYTQQNLLKQQEEAWSQKLFYLRSLGILYSSHEFLPELNSNSSLNSNQDLGQKSNNNDINTNKNDNNGNNSIDNKLQPLKQIENYQELIKINIKDLKSLYKTFVQQKKTRMLLFDQIIQKMAYYYIKASFDPKLQEQKDKNLKKALFYCENVYYAFRNSFGHSNFETINMRKTLYALYKSFQDQKVFQILDKIILQQHKNPHLFTEEVKQILSKNTNNLTYIKTYQFFNQFSFPTPQEKNYYHNELRTLFQAQKIPQKLSSQYFNRWIYFAKQEEKRQNLNKYLQNLQILHNLIFPQPQPQPKSQKPDLPLENNFLQQKFAEYMQILPQISENQVPQITRAQIQFTYLPQLIKITQQKINFNRSFLKNQTQIQLQISQNFDQTEFTDQILQNLAQIDEILNEIQKKIQQLSEIKQQIGFIQVNQNPMNFYYPNLPSEYIDQFYQTELENSLNIISSEKSYYHIILLNYYLKQEQYQEIVDFCAKEFFTVDKKNQKQLKFDEHNQELVTVYLILALAFLNLNRHLNFMELIQIIFPQIQKTQNLPQMLLLKQLIKQFPQVIENENLNIKKYLLDVQESFQKLNKDELQDEETLKFHFFNNYKKMILISKRDISGQESLEYFKYKIFLNLQKQNYLEIKRNQIQFQQFYKRKISQQTFPNTVMAQKWQQDLQYLNEYSQKSLKQIQNSLQDQQLAFLQKKLFQETNEQKQADLNLQIGLIYENKKEFQQAQKHLKISETISQKFPPLKTQNTPQQNFSLNFINHNSQLKILKNNQNSCSLSSSFHSQISLKKISQNPSTHFTNTRYQKNYPNNSNFNLKTKNKLKNNLNNSNNNLNNNSNSIHIQNQSQTEKDEHNNNKFMSRSQSCYKLHKSQPQLALNRIYEKILINQISNVKFREIQQKQHKNSFLPKIHNQ</sequence>
<feature type="compositionally biased region" description="Polar residues" evidence="1">
    <location>
        <begin position="1412"/>
        <end position="1428"/>
    </location>
</feature>
<evidence type="ECO:0000256" key="1">
    <source>
        <dbReference type="SAM" id="MobiDB-lite"/>
    </source>
</evidence>
<protein>
    <submittedName>
        <fullName evidence="2">Uncharacterized protein</fullName>
    </submittedName>
</protein>
<keyword evidence="3" id="KW-1185">Reference proteome</keyword>
<feature type="region of interest" description="Disordered" evidence="1">
    <location>
        <begin position="664"/>
        <end position="693"/>
    </location>
</feature>
<feature type="region of interest" description="Disordered" evidence="1">
    <location>
        <begin position="1412"/>
        <end position="1472"/>
    </location>
</feature>
<feature type="compositionally biased region" description="Low complexity" evidence="1">
    <location>
        <begin position="543"/>
        <end position="586"/>
    </location>
</feature>
<feature type="compositionally biased region" description="Low complexity" evidence="1">
    <location>
        <begin position="1429"/>
        <end position="1458"/>
    </location>
</feature>
<feature type="compositionally biased region" description="Low complexity" evidence="1">
    <location>
        <begin position="20"/>
        <end position="38"/>
    </location>
</feature>
<organism evidence="2 3">
    <name type="scientific">Pseudocohnilembus persalinus</name>
    <name type="common">Ciliate</name>
    <dbReference type="NCBI Taxonomy" id="266149"/>
    <lineage>
        <taxon>Eukaryota</taxon>
        <taxon>Sar</taxon>
        <taxon>Alveolata</taxon>
        <taxon>Ciliophora</taxon>
        <taxon>Intramacronucleata</taxon>
        <taxon>Oligohymenophorea</taxon>
        <taxon>Scuticociliatia</taxon>
        <taxon>Philasterida</taxon>
        <taxon>Pseudocohnilembidae</taxon>
        <taxon>Pseudocohnilembus</taxon>
    </lineage>
</organism>
<name>A0A0V0QCA0_PSEPJ</name>
<evidence type="ECO:0000313" key="2">
    <source>
        <dbReference type="EMBL" id="KRW99869.1"/>
    </source>
</evidence>
<dbReference type="InParanoid" id="A0A0V0QCA0"/>